<dbReference type="InterPro" id="IPR007110">
    <property type="entry name" value="Ig-like_dom"/>
</dbReference>
<keyword evidence="1" id="KW-0732">Signal</keyword>
<dbReference type="SUPFAM" id="SSF49299">
    <property type="entry name" value="PKD domain"/>
    <property type="match status" value="4"/>
</dbReference>
<evidence type="ECO:0000259" key="2">
    <source>
        <dbReference type="PROSITE" id="PS50093"/>
    </source>
</evidence>
<dbReference type="SMART" id="SM00089">
    <property type="entry name" value="PKD"/>
    <property type="match status" value="5"/>
</dbReference>
<dbReference type="PROSITE" id="PS50093">
    <property type="entry name" value="PKD"/>
    <property type="match status" value="3"/>
</dbReference>
<dbReference type="InterPro" id="IPR000601">
    <property type="entry name" value="PKD_dom"/>
</dbReference>
<dbReference type="KEGG" id="kan:IMCC3317_26340"/>
<dbReference type="InterPro" id="IPR043504">
    <property type="entry name" value="Peptidase_S1_PA_chymotrypsin"/>
</dbReference>
<dbReference type="Gene3D" id="2.60.40.10">
    <property type="entry name" value="Immunoglobulins"/>
    <property type="match status" value="7"/>
</dbReference>
<dbReference type="InterPro" id="IPR025667">
    <property type="entry name" value="SprB_repeat"/>
</dbReference>
<dbReference type="Pfam" id="PF18911">
    <property type="entry name" value="PKD_4"/>
    <property type="match status" value="1"/>
</dbReference>
<proteinExistence type="predicted"/>
<dbReference type="CDD" id="cd00146">
    <property type="entry name" value="PKD"/>
    <property type="match status" value="1"/>
</dbReference>
<dbReference type="InterPro" id="IPR022409">
    <property type="entry name" value="PKD/Chitinase_dom"/>
</dbReference>
<feature type="domain" description="Ig-like" evidence="3">
    <location>
        <begin position="721"/>
        <end position="812"/>
    </location>
</feature>
<dbReference type="Pfam" id="PF19406">
    <property type="entry name" value="PKD_5"/>
    <property type="match status" value="2"/>
</dbReference>
<dbReference type="Gene3D" id="2.40.10.10">
    <property type="entry name" value="Trypsin-like serine proteases"/>
    <property type="match status" value="1"/>
</dbReference>
<protein>
    <recommendedName>
        <fullName evidence="6">PKD domain-containing protein</fullName>
    </recommendedName>
</protein>
<dbReference type="NCBIfam" id="TIGR04131">
    <property type="entry name" value="Bac_Flav_CTERM"/>
    <property type="match status" value="1"/>
</dbReference>
<organism evidence="4 5">
    <name type="scientific">Kordia antarctica</name>
    <dbReference type="NCBI Taxonomy" id="1218801"/>
    <lineage>
        <taxon>Bacteria</taxon>
        <taxon>Pseudomonadati</taxon>
        <taxon>Bacteroidota</taxon>
        <taxon>Flavobacteriia</taxon>
        <taxon>Flavobacteriales</taxon>
        <taxon>Flavobacteriaceae</taxon>
        <taxon>Kordia</taxon>
    </lineage>
</organism>
<dbReference type="Gene3D" id="2.60.40.740">
    <property type="match status" value="2"/>
</dbReference>
<dbReference type="Pfam" id="PF00801">
    <property type="entry name" value="PKD"/>
    <property type="match status" value="2"/>
</dbReference>
<dbReference type="InterPro" id="IPR026341">
    <property type="entry name" value="T9SS_type_B"/>
</dbReference>
<dbReference type="EMBL" id="CP019288">
    <property type="protein sequence ID" value="QHI37256.1"/>
    <property type="molecule type" value="Genomic_DNA"/>
</dbReference>
<dbReference type="Pfam" id="PF13585">
    <property type="entry name" value="CHU_C"/>
    <property type="match status" value="1"/>
</dbReference>
<feature type="domain" description="PKD" evidence="2">
    <location>
        <begin position="1791"/>
        <end position="1840"/>
    </location>
</feature>
<feature type="chain" id="PRO_5029697213" description="PKD domain-containing protein" evidence="1">
    <location>
        <begin position="21"/>
        <end position="1945"/>
    </location>
</feature>
<evidence type="ECO:0000256" key="1">
    <source>
        <dbReference type="SAM" id="SignalP"/>
    </source>
</evidence>
<keyword evidence="5" id="KW-1185">Reference proteome</keyword>
<name>A0A7L4ZM55_9FLAO</name>
<evidence type="ECO:0000259" key="3">
    <source>
        <dbReference type="PROSITE" id="PS50835"/>
    </source>
</evidence>
<feature type="domain" description="PKD" evidence="2">
    <location>
        <begin position="490"/>
        <end position="535"/>
    </location>
</feature>
<sequence>MFKKHILALILVCFSLQLDSASMLVSESAYSSVMPNATISGNATVCQFGTSPVITFTGSAGTAPYTFTYTVNAGTPQTVTSTGNTAMLPVSTNSNGTFTYTLTSVQDATATDNAVSGNVTITITESPNANLGGTGAVGGEPLFRVCDNMASTFTFTNTSSTASTLNTNYTINWGDGSPDFTAATWTSTMHDYAVGIYTLTYTIQGNNGCDTILAYTVFVGSNPAVSLGNPGNTDICNTDALTFPITGTANNPSGTTYTITFNDGSAPQIYNHPPPSSITHMFTMSSCNTTSSDGSNTYANSFSANIVASNPCSSSSVGVVPIYVSSEPEADFTYPTEPSCTNTLVCFEDLSTGNSTNGSDNNCTTNPNVVWEISPNTFTVSSGSLGDDFGSTDPALWLSGSDILCVNFTQAGTYTITQTVGNRCGTDVLSQTICVEEPLVPQFNLSATSGCTPLDITTTNTTDESTSCEPPTYQWQVTYASDFCGTTPEQWSFTNGTSATSTSPSFNFVTPGTYTIQLTGSNFCGSVTNSQQVIVKQPPTVSINPIADVCNSTSVTPTATINNCTDDTSSVTYSWLFPGATPASSNMESPGTIDYGMPGTYTISLQVTNDCGDSAVVSETFTIQEVPVITNTDLTQDICSGTATTAINLTATAASTTFSWTANATAGISGFTPSGTSNTIPAQVISTTNTSSGTVTYTVTPSIGTCDGTPVSFTITVNPAPEITTQPQSSTVCLNGTPNTLSVAASGGSPQYQWFSNTTNSNIGGTPIAGATNADYVPPTDTVGTVYYYCEITFASGGCSVINSQVAEVTVTPNATITSQPTPTQSLCINSTIVSPLSVAFTDGTGTVSYQWFSNTTNSNTGGTSIAGATNADYTPPIFTTLGNFYYYVELSFAGSGCSDVVSAVAEIIVVESPVVDVQPITTQTLCQNSTPQPLEVQASGGLGAFSYQWFSNTTNSTTGGTSIAGATNASYIPPTNTVGTLYYYCVVSQPANPNCSAISDTSEVNVNPAPLINSQPQSQELCFGETVTNLTVSYTNGVGTPTYQWYSNTVDDTTSGTIIASATTDTYTPSVTSVGTTYYYCIITFSSGGCLEIISNTAEIIVNETPSISDFTLTICSGNSFTSTPDTTNGDIVPTNTTYTWTAPTISPAGSITGASAETTPQNNISQVLTNTTTMPAIVTYIVTPTAGICNGIPFTVEVTVNPAISANVTITNIECFGANTGAITTNITGGVPFTTGTPYIISWTGPMGFTSSAASISNLVPGDYTLTVQDEGGCPFSEIYTITEPLELLLTIDTENSISCFGQNDGELAITVSGGTPNYSYSWTRNAAPFSTDEDISNLTAATYELTVTDDNNCGPITQSFVISEPNELMVSLVSQTNVACFGETSGAIEVASSGGTPTETSPGVFEYNYAWTGPNSFTSTDQNLTSLEGGTYNLTVTDANGCDDTLSVILTQPDEIVITFESTEILCFGDDNASITITNISGGSGSYTIEWSNFGAGMSQTNLSAGNYTITITDSNNCTASVTVTIAQPPIFTINPVVEQISCFGANDGSIMLNFQGGQNPIDFAWTDDPNAGVERNNLGPGTYTINIVDATPCTITETFTILEPSELTLAANITNALDCDDPNSGGINLLITGGTAPFTISWSNGAITEDLDAIPPGTYVVTVIDANGCEASESYDVIRPSPIIVDVETETVVNCNAFLASQKFTAQVSGGVPPYDLNWSSGTVSGVNDEVMTTTQNGLVILEATDALGCVNSYTFEVDIPEFSDADFSTTSSAFQTFGIYSQIDPIQFTNTTTGDYLNVSWDFGDGNFSNEENPIHSYANPGVYTVIQTVTFPEGCVYTRVISLAIEKGYKLIMPTGFTPNEDGLNDFFRPVFIGLDNMELNVYNTWGSLIYSETGDDIQGWDGKIKGEFAENGNYYYTFTAKTFFGSIIQEKGPLTLIL</sequence>
<reference evidence="4 5" key="1">
    <citation type="journal article" date="2013" name="Int. J. Syst. Evol. Microbiol.">
        <title>Kordia antarctica sp. nov., isolated from Antarctic seawater.</title>
        <authorList>
            <person name="Baek K."/>
            <person name="Choi A."/>
            <person name="Kang I."/>
            <person name="Lee K."/>
            <person name="Cho J.C."/>
        </authorList>
    </citation>
    <scope>NUCLEOTIDE SEQUENCE [LARGE SCALE GENOMIC DNA]</scope>
    <source>
        <strain evidence="4 5">IMCC3317</strain>
    </source>
</reference>
<evidence type="ECO:0008006" key="6">
    <source>
        <dbReference type="Google" id="ProtNLM"/>
    </source>
</evidence>
<evidence type="ECO:0000313" key="5">
    <source>
        <dbReference type="Proteomes" id="UP000464657"/>
    </source>
</evidence>
<dbReference type="Gene3D" id="2.60.40.2700">
    <property type="match status" value="3"/>
</dbReference>
<evidence type="ECO:0000313" key="4">
    <source>
        <dbReference type="EMBL" id="QHI37256.1"/>
    </source>
</evidence>
<dbReference type="InterPro" id="IPR035986">
    <property type="entry name" value="PKD_dom_sf"/>
</dbReference>
<gene>
    <name evidence="4" type="ORF">IMCC3317_26340</name>
</gene>
<feature type="signal peptide" evidence="1">
    <location>
        <begin position="1"/>
        <end position="20"/>
    </location>
</feature>
<feature type="domain" description="PKD" evidence="2">
    <location>
        <begin position="569"/>
        <end position="624"/>
    </location>
</feature>
<dbReference type="Proteomes" id="UP000464657">
    <property type="component" value="Chromosome"/>
</dbReference>
<dbReference type="Pfam" id="PF13573">
    <property type="entry name" value="SprB"/>
    <property type="match status" value="5"/>
</dbReference>
<accession>A0A7L4ZM55</accession>
<dbReference type="InterPro" id="IPR045828">
    <property type="entry name" value="PKD_Bacteroidetes"/>
</dbReference>
<dbReference type="PROSITE" id="PS50835">
    <property type="entry name" value="IG_LIKE"/>
    <property type="match status" value="1"/>
</dbReference>
<dbReference type="InterPro" id="IPR013783">
    <property type="entry name" value="Ig-like_fold"/>
</dbReference>